<dbReference type="Pfam" id="PF05275">
    <property type="entry name" value="CopB"/>
    <property type="match status" value="1"/>
</dbReference>
<dbReference type="AlphaFoldDB" id="V2UAY3"/>
<dbReference type="InterPro" id="IPR007939">
    <property type="entry name" value="Cu-R_B_prcur"/>
</dbReference>
<feature type="chain" id="PRO_5004709922" description="Copper resistance protein B" evidence="1">
    <location>
        <begin position="24"/>
        <end position="258"/>
    </location>
</feature>
<reference evidence="2 3" key="1">
    <citation type="submission" date="2013-10" db="EMBL/GenBank/DDBJ databases">
        <title>The Genome Sequence of Acinetobacter brisouii CIP 110357.</title>
        <authorList>
            <consortium name="The Broad Institute Genomics Platform"/>
            <consortium name="The Broad Institute Genome Sequencing Center for Infectious Disease"/>
            <person name="Cerqueira G."/>
            <person name="Feldgarden M."/>
            <person name="Courvalin P."/>
            <person name="Grillot-Courvalin C."/>
            <person name="Clermont D."/>
            <person name="Rocha E."/>
            <person name="Yoon E.-J."/>
            <person name="Nemec A."/>
            <person name="Young S.K."/>
            <person name="Zeng Q."/>
            <person name="Gargeya S."/>
            <person name="Fitzgerald M."/>
            <person name="Abouelleil A."/>
            <person name="Alvarado L."/>
            <person name="Berlin A.M."/>
            <person name="Chapman S.B."/>
            <person name="Gainer-Dewar J."/>
            <person name="Goldberg J."/>
            <person name="Gnerre S."/>
            <person name="Griggs A."/>
            <person name="Gujja S."/>
            <person name="Hansen M."/>
            <person name="Howarth C."/>
            <person name="Imamovic A."/>
            <person name="Ireland A."/>
            <person name="Larimer J."/>
            <person name="McCowan C."/>
            <person name="Murphy C."/>
            <person name="Pearson M."/>
            <person name="Poon T.W."/>
            <person name="Priest M."/>
            <person name="Roberts A."/>
            <person name="Saif S."/>
            <person name="Shea T."/>
            <person name="Sykes S."/>
            <person name="Wortman J."/>
            <person name="Nusbaum C."/>
            <person name="Birren B."/>
        </authorList>
    </citation>
    <scope>NUCLEOTIDE SEQUENCE [LARGE SCALE GENOMIC DNA]</scope>
    <source>
        <strain evidence="2 3">CIP 110357</strain>
    </source>
</reference>
<dbReference type="GO" id="GO:0005507">
    <property type="term" value="F:copper ion binding"/>
    <property type="evidence" value="ECO:0007669"/>
    <property type="project" value="InterPro"/>
</dbReference>
<dbReference type="GO" id="GO:0006878">
    <property type="term" value="P:intracellular copper ion homeostasis"/>
    <property type="evidence" value="ECO:0007669"/>
    <property type="project" value="InterPro"/>
</dbReference>
<evidence type="ECO:0008006" key="4">
    <source>
        <dbReference type="Google" id="ProtNLM"/>
    </source>
</evidence>
<keyword evidence="3" id="KW-1185">Reference proteome</keyword>
<evidence type="ECO:0000313" key="2">
    <source>
        <dbReference type="EMBL" id="ESK51618.1"/>
    </source>
</evidence>
<accession>V2UAY3</accession>
<evidence type="ECO:0000313" key="3">
    <source>
        <dbReference type="Proteomes" id="UP000018418"/>
    </source>
</evidence>
<feature type="signal peptide" evidence="1">
    <location>
        <begin position="1"/>
        <end position="23"/>
    </location>
</feature>
<sequence>MHITKFLPSVLFMAGFAGQPLWAATDMDMTATSDNSNMQMQHEHGGQIYAANSLENKWVVDRHGVGSWQSELESWIGSDDNKLFIKADGKQAESEQLDASVMALYSRNISTFWDAQTGLRYRQNNNLLADKHAVDAVVGIHGLAPYFFETQAYLYVGEHQHVSMSLEAKRDLLWTQKLISEPFVKATVLLRDDSKAAQKTGLSHAEVGVQTRYEINKTVMPFFEVAYESDLGQKATALQEVTPNEYGLVYALGVLLKF</sequence>
<dbReference type="GO" id="GO:0009279">
    <property type="term" value="C:cell outer membrane"/>
    <property type="evidence" value="ECO:0007669"/>
    <property type="project" value="InterPro"/>
</dbReference>
<organism evidence="2 3">
    <name type="scientific">Acinetobacter brisouii CIP 110357</name>
    <dbReference type="NCBI Taxonomy" id="1341683"/>
    <lineage>
        <taxon>Bacteria</taxon>
        <taxon>Pseudomonadati</taxon>
        <taxon>Pseudomonadota</taxon>
        <taxon>Gammaproteobacteria</taxon>
        <taxon>Moraxellales</taxon>
        <taxon>Moraxellaceae</taxon>
        <taxon>Acinetobacter</taxon>
    </lineage>
</organism>
<dbReference type="RefSeq" id="WP_004901990.1">
    <property type="nucleotide sequence ID" value="NZ_BBTI01000019.1"/>
</dbReference>
<gene>
    <name evidence="2" type="ORF">P255_02141</name>
</gene>
<dbReference type="Proteomes" id="UP000018418">
    <property type="component" value="Unassembled WGS sequence"/>
</dbReference>
<dbReference type="EMBL" id="AYEU01000006">
    <property type="protein sequence ID" value="ESK51618.1"/>
    <property type="molecule type" value="Genomic_DNA"/>
</dbReference>
<comment type="caution">
    <text evidence="2">The sequence shown here is derived from an EMBL/GenBank/DDBJ whole genome shotgun (WGS) entry which is preliminary data.</text>
</comment>
<protein>
    <recommendedName>
        <fullName evidence="4">Copper resistance protein B</fullName>
    </recommendedName>
</protein>
<evidence type="ECO:0000256" key="1">
    <source>
        <dbReference type="SAM" id="SignalP"/>
    </source>
</evidence>
<dbReference type="HOGENOM" id="CLU_042913_2_0_6"/>
<dbReference type="STRING" id="396323.VH98_13365"/>
<keyword evidence="1" id="KW-0732">Signal</keyword>
<dbReference type="OrthoDB" id="9778934at2"/>
<name>V2UAY3_9GAMM</name>
<proteinExistence type="predicted"/>
<dbReference type="PATRIC" id="fig|1341683.3.peg.2120"/>